<gene>
    <name evidence="2" type="ORF">EI546_04215</name>
</gene>
<accession>A0A410G175</accession>
<dbReference type="Pfam" id="PF07920">
    <property type="entry name" value="DUF1684"/>
    <property type="match status" value="1"/>
</dbReference>
<keyword evidence="1" id="KW-0732">Signal</keyword>
<dbReference type="KEGG" id="aev:EI546_04215"/>
<evidence type="ECO:0000313" key="3">
    <source>
        <dbReference type="Proteomes" id="UP000285517"/>
    </source>
</evidence>
<sequence length="201" mass="23104">MKRLFFLSILLWNLMIFAQSKVDVSESERAQAELNSEFTNPETSILTPEDFKVFTGLKFYPIDTTFIIKATFVRTPDEKPFLMPTTTDRLPEYVKYGEAHFTLEGKEMVLSLFKNTQPYKEAGYEDYLFLPFTDLTSGDGSYGGGRYLDQKIPEGNTLILDFNKAYNPYCAYNARYSCPIPPPENDLPIRIEAGVKDFRPH</sequence>
<dbReference type="InterPro" id="IPR012467">
    <property type="entry name" value="DUF1684"/>
</dbReference>
<organism evidence="2 3">
    <name type="scientific">Aequorivita ciconiae</name>
    <dbReference type="NCBI Taxonomy" id="2494375"/>
    <lineage>
        <taxon>Bacteria</taxon>
        <taxon>Pseudomonadati</taxon>
        <taxon>Bacteroidota</taxon>
        <taxon>Flavobacteriia</taxon>
        <taxon>Flavobacteriales</taxon>
        <taxon>Flavobacteriaceae</taxon>
        <taxon>Aequorivita</taxon>
    </lineage>
</organism>
<protein>
    <submittedName>
        <fullName evidence="2">DUF1684 domain-containing protein</fullName>
    </submittedName>
</protein>
<dbReference type="Proteomes" id="UP000285517">
    <property type="component" value="Chromosome"/>
</dbReference>
<dbReference type="AlphaFoldDB" id="A0A410G175"/>
<name>A0A410G175_9FLAO</name>
<evidence type="ECO:0000256" key="1">
    <source>
        <dbReference type="SAM" id="SignalP"/>
    </source>
</evidence>
<evidence type="ECO:0000313" key="2">
    <source>
        <dbReference type="EMBL" id="QAA80980.1"/>
    </source>
</evidence>
<reference evidence="2 3" key="1">
    <citation type="submission" date="2019-01" db="EMBL/GenBank/DDBJ databases">
        <title>Complete genome sequencing of Aequorivita sp. H23M31.</title>
        <authorList>
            <person name="Bae J.-W."/>
        </authorList>
    </citation>
    <scope>NUCLEOTIDE SEQUENCE [LARGE SCALE GENOMIC DNA]</scope>
    <source>
        <strain evidence="2 3">H23M31</strain>
    </source>
</reference>
<feature type="chain" id="PRO_5019532088" evidence="1">
    <location>
        <begin position="19"/>
        <end position="201"/>
    </location>
</feature>
<dbReference type="RefSeq" id="WP_128249373.1">
    <property type="nucleotide sequence ID" value="NZ_CP034951.1"/>
</dbReference>
<dbReference type="EMBL" id="CP034951">
    <property type="protein sequence ID" value="QAA80980.1"/>
    <property type="molecule type" value="Genomic_DNA"/>
</dbReference>
<dbReference type="OrthoDB" id="5493262at2"/>
<dbReference type="PANTHER" id="PTHR41913:SF1">
    <property type="entry name" value="DUF1684 DOMAIN-CONTAINING PROTEIN"/>
    <property type="match status" value="1"/>
</dbReference>
<proteinExistence type="predicted"/>
<dbReference type="PANTHER" id="PTHR41913">
    <property type="entry name" value="DUF1684 DOMAIN-CONTAINING PROTEIN"/>
    <property type="match status" value="1"/>
</dbReference>
<keyword evidence="3" id="KW-1185">Reference proteome</keyword>
<feature type="signal peptide" evidence="1">
    <location>
        <begin position="1"/>
        <end position="18"/>
    </location>
</feature>